<evidence type="ECO:0000256" key="5">
    <source>
        <dbReference type="ARBA" id="ARBA00022967"/>
    </source>
</evidence>
<dbReference type="Pfam" id="PF00005">
    <property type="entry name" value="ABC_tran"/>
    <property type="match status" value="1"/>
</dbReference>
<dbReference type="GO" id="GO:0015847">
    <property type="term" value="P:putrescine transport"/>
    <property type="evidence" value="ECO:0007669"/>
    <property type="project" value="UniProtKB-ARBA"/>
</dbReference>
<dbReference type="GO" id="GO:0015417">
    <property type="term" value="F:ABC-type polyamine transporter activity"/>
    <property type="evidence" value="ECO:0007669"/>
    <property type="project" value="UniProtKB-EC"/>
</dbReference>
<keyword evidence="2 7" id="KW-1003">Cell membrane</keyword>
<evidence type="ECO:0000256" key="2">
    <source>
        <dbReference type="ARBA" id="ARBA00022475"/>
    </source>
</evidence>
<evidence type="ECO:0000256" key="3">
    <source>
        <dbReference type="ARBA" id="ARBA00022741"/>
    </source>
</evidence>
<dbReference type="OrthoDB" id="9802264at2"/>
<evidence type="ECO:0000313" key="9">
    <source>
        <dbReference type="EMBL" id="ROQ01220.1"/>
    </source>
</evidence>
<keyword evidence="3 7" id="KW-0547">Nucleotide-binding</keyword>
<sequence>MNATTEQSVGRGQAGTEGRVAVHDLVKRFGPVAAVDGVSLEVQPGEFVALLGPSGSGKTTILMAIAGFEYPTSGRIEIGSDDVTWAPANKRNLGMVFQRYTLFPHMSVAENIAFPLKMRGVAKAERERRALTALETVRLGGYGERRPNQLSGGQQQRVALARAIVYQPRVLLMDEPLSALDKNLREEMQLEIKHLQQQLGVTVVFVTHDQTEAMTMADRVAVLDHGRLQQVGAPRDLYETPATPFVAGFIGETNFLSGRATHAAGKGTDLAVELDGGGRTTATAVDAAAAGQAVRVAVRPERIQLTEPGSGLAATVIEAIYAGVATTCIVELGGERRVRARIPAGIGEREWRPGEAVGVAWRAADARAFGAAP</sequence>
<keyword evidence="10" id="KW-1185">Reference proteome</keyword>
<dbReference type="NCBIfam" id="TIGR01187">
    <property type="entry name" value="potA"/>
    <property type="match status" value="1"/>
</dbReference>
<dbReference type="PANTHER" id="PTHR42781:SF4">
    <property type="entry name" value="SPERMIDINE_PUTRESCINE IMPORT ATP-BINDING PROTEIN POTA"/>
    <property type="match status" value="1"/>
</dbReference>
<proteinExistence type="inferred from homology"/>
<evidence type="ECO:0000313" key="10">
    <source>
        <dbReference type="Proteomes" id="UP000278222"/>
    </source>
</evidence>
<dbReference type="Proteomes" id="UP000278222">
    <property type="component" value="Unassembled WGS sequence"/>
</dbReference>
<dbReference type="InterPro" id="IPR005893">
    <property type="entry name" value="PotA-like"/>
</dbReference>
<gene>
    <name evidence="7" type="primary">potA</name>
    <name evidence="9" type="ORF">EDC65_0398</name>
</gene>
<dbReference type="Pfam" id="PF08402">
    <property type="entry name" value="TOBE_2"/>
    <property type="match status" value="1"/>
</dbReference>
<dbReference type="GO" id="GO:0005524">
    <property type="term" value="F:ATP binding"/>
    <property type="evidence" value="ECO:0007669"/>
    <property type="project" value="UniProtKB-KW"/>
</dbReference>
<dbReference type="GO" id="GO:0043190">
    <property type="term" value="C:ATP-binding cassette (ABC) transporter complex"/>
    <property type="evidence" value="ECO:0007669"/>
    <property type="project" value="InterPro"/>
</dbReference>
<evidence type="ECO:0000256" key="7">
    <source>
        <dbReference type="RuleBase" id="RU364083"/>
    </source>
</evidence>
<keyword evidence="6 7" id="KW-0472">Membrane</keyword>
<evidence type="ECO:0000256" key="4">
    <source>
        <dbReference type="ARBA" id="ARBA00022840"/>
    </source>
</evidence>
<dbReference type="InterPro" id="IPR013611">
    <property type="entry name" value="Transp-assoc_OB_typ2"/>
</dbReference>
<dbReference type="Gene3D" id="2.40.50.100">
    <property type="match status" value="1"/>
</dbReference>
<dbReference type="EC" id="7.6.2.11" evidence="7"/>
<dbReference type="PROSITE" id="PS50893">
    <property type="entry name" value="ABC_TRANSPORTER_2"/>
    <property type="match status" value="1"/>
</dbReference>
<dbReference type="InterPro" id="IPR050093">
    <property type="entry name" value="ABC_SmlMolc_Importer"/>
</dbReference>
<comment type="caution">
    <text evidence="9">The sequence shown here is derived from an EMBL/GenBank/DDBJ whole genome shotgun (WGS) entry which is preliminary data.</text>
</comment>
<keyword evidence="4 7" id="KW-0067">ATP-binding</keyword>
<dbReference type="SMART" id="SM00382">
    <property type="entry name" value="AAA"/>
    <property type="match status" value="1"/>
</dbReference>
<comment type="catalytic activity">
    <reaction evidence="7">
        <text>ATP + H2O + polyamine-[polyamine-binding protein]Side 1 = ADP + phosphate + polyamineSide 2 + [polyamine-binding protein]Side 1.</text>
        <dbReference type="EC" id="7.6.2.11"/>
    </reaction>
</comment>
<evidence type="ECO:0000259" key="8">
    <source>
        <dbReference type="PROSITE" id="PS50893"/>
    </source>
</evidence>
<protein>
    <recommendedName>
        <fullName evidence="7">Spermidine/putrescine import ATP-binding protein PotA</fullName>
        <ecNumber evidence="7">7.6.2.11</ecNumber>
    </recommendedName>
</protein>
<name>A0A3N1MES9_9PROT</name>
<keyword evidence="5 7" id="KW-1278">Translocase</keyword>
<dbReference type="EMBL" id="RJKX01000011">
    <property type="protein sequence ID" value="ROQ01220.1"/>
    <property type="molecule type" value="Genomic_DNA"/>
</dbReference>
<dbReference type="InterPro" id="IPR003439">
    <property type="entry name" value="ABC_transporter-like_ATP-bd"/>
</dbReference>
<dbReference type="SUPFAM" id="SSF52540">
    <property type="entry name" value="P-loop containing nucleoside triphosphate hydrolases"/>
    <property type="match status" value="1"/>
</dbReference>
<dbReference type="PANTHER" id="PTHR42781">
    <property type="entry name" value="SPERMIDINE/PUTRESCINE IMPORT ATP-BINDING PROTEIN POTA"/>
    <property type="match status" value="1"/>
</dbReference>
<organism evidence="9 10">
    <name type="scientific">Stella humosa</name>
    <dbReference type="NCBI Taxonomy" id="94"/>
    <lineage>
        <taxon>Bacteria</taxon>
        <taxon>Pseudomonadati</taxon>
        <taxon>Pseudomonadota</taxon>
        <taxon>Alphaproteobacteria</taxon>
        <taxon>Rhodospirillales</taxon>
        <taxon>Stellaceae</taxon>
        <taxon>Stella</taxon>
    </lineage>
</organism>
<evidence type="ECO:0000256" key="1">
    <source>
        <dbReference type="ARBA" id="ARBA00022448"/>
    </source>
</evidence>
<comment type="function">
    <text evidence="7">Part of the ABC transporter complex PotABCD involved in spermidine/putrescine import. Responsible for energy coupling to the transport system.</text>
</comment>
<comment type="similarity">
    <text evidence="7">Belongs to the ABC transporter superfamily. Spermidine/putrescine importer (TC 3.A.1.11.1) family.</text>
</comment>
<comment type="subunit">
    <text evidence="7">The complex is composed of two ATP-binding proteins (PotA), two transmembrane proteins (PotB and PotC) and a solute-binding protein (PotD).</text>
</comment>
<dbReference type="InterPro" id="IPR027417">
    <property type="entry name" value="P-loop_NTPase"/>
</dbReference>
<dbReference type="RefSeq" id="WP_123688007.1">
    <property type="nucleotide sequence ID" value="NZ_AP019700.1"/>
</dbReference>
<keyword evidence="1 7" id="KW-0813">Transport</keyword>
<feature type="domain" description="ABC transporter" evidence="8">
    <location>
        <begin position="20"/>
        <end position="250"/>
    </location>
</feature>
<dbReference type="AlphaFoldDB" id="A0A3N1MES9"/>
<dbReference type="InterPro" id="IPR008995">
    <property type="entry name" value="Mo/tungstate-bd_C_term_dom"/>
</dbReference>
<dbReference type="PROSITE" id="PS00211">
    <property type="entry name" value="ABC_TRANSPORTER_1"/>
    <property type="match status" value="1"/>
</dbReference>
<accession>A0A3N1MES9</accession>
<reference evidence="9 10" key="1">
    <citation type="submission" date="2018-11" db="EMBL/GenBank/DDBJ databases">
        <title>Genomic Encyclopedia of Type Strains, Phase IV (KMG-IV): sequencing the most valuable type-strain genomes for metagenomic binning, comparative biology and taxonomic classification.</title>
        <authorList>
            <person name="Goeker M."/>
        </authorList>
    </citation>
    <scope>NUCLEOTIDE SEQUENCE [LARGE SCALE GENOMIC DNA]</scope>
    <source>
        <strain evidence="9 10">DSM 5900</strain>
    </source>
</reference>
<dbReference type="SUPFAM" id="SSF50331">
    <property type="entry name" value="MOP-like"/>
    <property type="match status" value="1"/>
</dbReference>
<dbReference type="InterPro" id="IPR003593">
    <property type="entry name" value="AAA+_ATPase"/>
</dbReference>
<dbReference type="Gene3D" id="3.40.50.300">
    <property type="entry name" value="P-loop containing nucleotide triphosphate hydrolases"/>
    <property type="match status" value="1"/>
</dbReference>
<dbReference type="InterPro" id="IPR017871">
    <property type="entry name" value="ABC_transporter-like_CS"/>
</dbReference>
<evidence type="ECO:0000256" key="6">
    <source>
        <dbReference type="ARBA" id="ARBA00023136"/>
    </source>
</evidence>
<dbReference type="GO" id="GO:0016887">
    <property type="term" value="F:ATP hydrolysis activity"/>
    <property type="evidence" value="ECO:0007669"/>
    <property type="project" value="InterPro"/>
</dbReference>
<dbReference type="FunFam" id="3.40.50.300:FF:000133">
    <property type="entry name" value="Spermidine/putrescine import ATP-binding protein PotA"/>
    <property type="match status" value="1"/>
</dbReference>